<gene>
    <name evidence="2" type="ORF">EVAR_10609_1</name>
</gene>
<sequence>MSQGGGGISAPRRCNLISSVIGEVNGFSVPLRPARRRRRVSETAGLNIAFCSEINEFLRPTYYLQFTRSVMTPIILFPVPLSMLAPLDFYSDRSSSLIPSPISIRTSVLLLICISVTFLFIA</sequence>
<comment type="caution">
    <text evidence="2">The sequence shown here is derived from an EMBL/GenBank/DDBJ whole genome shotgun (WGS) entry which is preliminary data.</text>
</comment>
<dbReference type="EMBL" id="BGZK01000117">
    <property type="protein sequence ID" value="GBP20344.1"/>
    <property type="molecule type" value="Genomic_DNA"/>
</dbReference>
<feature type="transmembrane region" description="Helical" evidence="1">
    <location>
        <begin position="70"/>
        <end position="90"/>
    </location>
</feature>
<evidence type="ECO:0000313" key="2">
    <source>
        <dbReference type="EMBL" id="GBP20344.1"/>
    </source>
</evidence>
<name>A0A4C1U2Q8_EUMVA</name>
<evidence type="ECO:0000256" key="1">
    <source>
        <dbReference type="SAM" id="Phobius"/>
    </source>
</evidence>
<organism evidence="2 3">
    <name type="scientific">Eumeta variegata</name>
    <name type="common">Bagworm moth</name>
    <name type="synonym">Eumeta japonica</name>
    <dbReference type="NCBI Taxonomy" id="151549"/>
    <lineage>
        <taxon>Eukaryota</taxon>
        <taxon>Metazoa</taxon>
        <taxon>Ecdysozoa</taxon>
        <taxon>Arthropoda</taxon>
        <taxon>Hexapoda</taxon>
        <taxon>Insecta</taxon>
        <taxon>Pterygota</taxon>
        <taxon>Neoptera</taxon>
        <taxon>Endopterygota</taxon>
        <taxon>Lepidoptera</taxon>
        <taxon>Glossata</taxon>
        <taxon>Ditrysia</taxon>
        <taxon>Tineoidea</taxon>
        <taxon>Psychidae</taxon>
        <taxon>Oiketicinae</taxon>
        <taxon>Eumeta</taxon>
    </lineage>
</organism>
<dbReference type="Proteomes" id="UP000299102">
    <property type="component" value="Unassembled WGS sequence"/>
</dbReference>
<reference evidence="2 3" key="1">
    <citation type="journal article" date="2019" name="Commun. Biol.">
        <title>The bagworm genome reveals a unique fibroin gene that provides high tensile strength.</title>
        <authorList>
            <person name="Kono N."/>
            <person name="Nakamura H."/>
            <person name="Ohtoshi R."/>
            <person name="Tomita M."/>
            <person name="Numata K."/>
            <person name="Arakawa K."/>
        </authorList>
    </citation>
    <scope>NUCLEOTIDE SEQUENCE [LARGE SCALE GENOMIC DNA]</scope>
</reference>
<keyword evidence="1" id="KW-0472">Membrane</keyword>
<evidence type="ECO:0000313" key="3">
    <source>
        <dbReference type="Proteomes" id="UP000299102"/>
    </source>
</evidence>
<keyword evidence="1" id="KW-0812">Transmembrane</keyword>
<keyword evidence="3" id="KW-1185">Reference proteome</keyword>
<accession>A0A4C1U2Q8</accession>
<feature type="transmembrane region" description="Helical" evidence="1">
    <location>
        <begin position="102"/>
        <end position="121"/>
    </location>
</feature>
<keyword evidence="1" id="KW-1133">Transmembrane helix</keyword>
<dbReference type="AlphaFoldDB" id="A0A4C1U2Q8"/>
<proteinExistence type="predicted"/>
<protein>
    <submittedName>
        <fullName evidence="2">Uncharacterized protein</fullName>
    </submittedName>
</protein>